<feature type="domain" description="GGDEF" evidence="1">
    <location>
        <begin position="193"/>
        <end position="329"/>
    </location>
</feature>
<dbReference type="Proteomes" id="UP000245911">
    <property type="component" value="Unassembled WGS sequence"/>
</dbReference>
<dbReference type="InterPro" id="IPR043128">
    <property type="entry name" value="Rev_trsase/Diguanyl_cyclase"/>
</dbReference>
<evidence type="ECO:0000313" key="3">
    <source>
        <dbReference type="Proteomes" id="UP000245911"/>
    </source>
</evidence>
<dbReference type="Gene3D" id="3.30.70.270">
    <property type="match status" value="1"/>
</dbReference>
<dbReference type="CDD" id="cd01949">
    <property type="entry name" value="GGDEF"/>
    <property type="match status" value="1"/>
</dbReference>
<dbReference type="Pfam" id="PF00990">
    <property type="entry name" value="GGDEF"/>
    <property type="match status" value="1"/>
</dbReference>
<organism evidence="2 3">
    <name type="scientific">Pararhodobacter oceanensis</name>
    <dbReference type="NCBI Taxonomy" id="2172121"/>
    <lineage>
        <taxon>Bacteria</taxon>
        <taxon>Pseudomonadati</taxon>
        <taxon>Pseudomonadota</taxon>
        <taxon>Alphaproteobacteria</taxon>
        <taxon>Rhodobacterales</taxon>
        <taxon>Paracoccaceae</taxon>
        <taxon>Pararhodobacter</taxon>
    </lineage>
</organism>
<dbReference type="EMBL" id="QDKM01000002">
    <property type="protein sequence ID" value="PVH29737.1"/>
    <property type="molecule type" value="Genomic_DNA"/>
</dbReference>
<dbReference type="RefSeq" id="WP_116557626.1">
    <property type="nucleotide sequence ID" value="NZ_QDKM01000002.1"/>
</dbReference>
<dbReference type="InterPro" id="IPR052163">
    <property type="entry name" value="DGC-Regulatory_Protein"/>
</dbReference>
<name>A0A2T8HWC4_9RHOB</name>
<sequence length="343" mass="37105">MDGDLRQQGFQLSASALGQMMPMYLWLDNAGHIRGAGPTLQKLMGAQYLGRKFTDIFDLRRPRVWGNVLELTRAQRLRMSLNTPPHTSFKGTAVPLQSDGGVLLNLSFGYAVREAVRDHGLSDTDFAATDLAIELLYLAEAKTAVMGEVSKMATRLQGAKAIAEAQALTDALTGLGNRRAMEQAMEVLLQAENGFALIHLDLDFFKQVNDTLGHAAGDHVLVKISEILRASARGADLVARVGGDEFVILMEGVRDAAPIERVGRQILDHMQEPILFDGQHCRVALSMGAVVGPTKRDLSISAEDLMAKADVALYASKKAGRARLTLSEASGNLRELAAMDLPA</sequence>
<dbReference type="PANTHER" id="PTHR46663">
    <property type="entry name" value="DIGUANYLATE CYCLASE DGCT-RELATED"/>
    <property type="match status" value="1"/>
</dbReference>
<dbReference type="PANTHER" id="PTHR46663:SF2">
    <property type="entry name" value="GGDEF DOMAIN-CONTAINING PROTEIN"/>
    <property type="match status" value="1"/>
</dbReference>
<proteinExistence type="predicted"/>
<dbReference type="NCBIfam" id="TIGR00254">
    <property type="entry name" value="GGDEF"/>
    <property type="match status" value="1"/>
</dbReference>
<dbReference type="AlphaFoldDB" id="A0A2T8HWC4"/>
<comment type="caution">
    <text evidence="2">The sequence shown here is derived from an EMBL/GenBank/DDBJ whole genome shotgun (WGS) entry which is preliminary data.</text>
</comment>
<gene>
    <name evidence="2" type="ORF">DDE20_06415</name>
</gene>
<keyword evidence="3" id="KW-1185">Reference proteome</keyword>
<reference evidence="2 3" key="1">
    <citation type="submission" date="2018-04" db="EMBL/GenBank/DDBJ databases">
        <title>Pararhodobacter oceanense sp. nov., isolated from marine intertidal sediment.</title>
        <authorList>
            <person name="Wang X.-L."/>
            <person name="Du Z.-J."/>
        </authorList>
    </citation>
    <scope>NUCLEOTIDE SEQUENCE [LARGE SCALE GENOMIC DNA]</scope>
    <source>
        <strain evidence="2 3">AM505</strain>
    </source>
</reference>
<dbReference type="InterPro" id="IPR029787">
    <property type="entry name" value="Nucleotide_cyclase"/>
</dbReference>
<dbReference type="SUPFAM" id="SSF55073">
    <property type="entry name" value="Nucleotide cyclase"/>
    <property type="match status" value="1"/>
</dbReference>
<dbReference type="OrthoDB" id="9812260at2"/>
<accession>A0A2T8HWC4</accession>
<evidence type="ECO:0000259" key="1">
    <source>
        <dbReference type="PROSITE" id="PS50887"/>
    </source>
</evidence>
<dbReference type="PROSITE" id="PS50887">
    <property type="entry name" value="GGDEF"/>
    <property type="match status" value="1"/>
</dbReference>
<protein>
    <submittedName>
        <fullName evidence="2">GGDEF domain-containing protein</fullName>
    </submittedName>
</protein>
<dbReference type="InterPro" id="IPR000160">
    <property type="entry name" value="GGDEF_dom"/>
</dbReference>
<dbReference type="InterPro" id="IPR042463">
    <property type="entry name" value="HNOB_dom_associated_sf"/>
</dbReference>
<evidence type="ECO:0000313" key="2">
    <source>
        <dbReference type="EMBL" id="PVH29737.1"/>
    </source>
</evidence>
<dbReference type="Gene3D" id="3.30.450.260">
    <property type="entry name" value="Haem NO binding associated domain"/>
    <property type="match status" value="1"/>
</dbReference>
<dbReference type="SMART" id="SM00267">
    <property type="entry name" value="GGDEF"/>
    <property type="match status" value="1"/>
</dbReference>